<dbReference type="PANTHER" id="PTHR48012">
    <property type="entry name" value="STERILE20-LIKE KINASE, ISOFORM B-RELATED"/>
    <property type="match status" value="1"/>
</dbReference>
<dbReference type="PROSITE" id="PS00107">
    <property type="entry name" value="PROTEIN_KINASE_ATP"/>
    <property type="match status" value="1"/>
</dbReference>
<dbReference type="Gene3D" id="1.10.510.10">
    <property type="entry name" value="Transferase(Phosphotransferase) domain 1"/>
    <property type="match status" value="1"/>
</dbReference>
<dbReference type="PROSITE" id="PS50011">
    <property type="entry name" value="PROTEIN_KINASE_DOM"/>
    <property type="match status" value="1"/>
</dbReference>
<dbReference type="GO" id="GO:0005737">
    <property type="term" value="C:cytoplasm"/>
    <property type="evidence" value="ECO:0007669"/>
    <property type="project" value="TreeGrafter"/>
</dbReference>
<dbReference type="Gene3D" id="3.30.200.20">
    <property type="entry name" value="Phosphorylase Kinase, domain 1"/>
    <property type="match status" value="1"/>
</dbReference>
<organism evidence="7 8">
    <name type="scientific">Mucor plumbeus</name>
    <dbReference type="NCBI Taxonomy" id="97098"/>
    <lineage>
        <taxon>Eukaryota</taxon>
        <taxon>Fungi</taxon>
        <taxon>Fungi incertae sedis</taxon>
        <taxon>Mucoromycota</taxon>
        <taxon>Mucoromycotina</taxon>
        <taxon>Mucoromycetes</taxon>
        <taxon>Mucorales</taxon>
        <taxon>Mucorineae</taxon>
        <taxon>Mucoraceae</taxon>
        <taxon>Mucor</taxon>
    </lineage>
</organism>
<feature type="compositionally biased region" description="Basic residues" evidence="5">
    <location>
        <begin position="514"/>
        <end position="527"/>
    </location>
</feature>
<dbReference type="PANTHER" id="PTHR48012:SF16">
    <property type="entry name" value="NON-SPECIFIC SERINE_THREONINE PROTEIN KINASE"/>
    <property type="match status" value="1"/>
</dbReference>
<sequence length="579" mass="65413">MDQQRSSLLSPPVTVARTSSLNHIFSSSKRRARSRTITETNINTMTLTASSSNNATATITPKKPLSRQRSISELVSRVKLSLRSNSTGSNSSSPMSKRQHHNIVSYSSKAGDYDVLRTIGAGATASVYSAVYKPNQSVIAIKTVNLEEIGLDDSRLDALRKEIQIMTLCRHPHLLEVYQSFVHSSQLYIVTPIMSAGSCHDLLSRCHKLGFEESIVACIIKQVSQGLEYLHENELVHRDIKSANMLLDFDSGIIKLADFGVSNHLLTNLAEVPKNTNYFRKDSSMTDAESTMESLTESFISLMPADNFPHHKMSTLLQPLNVPKKARRSFVGTPCWMAPEILLNQDYDTKVDLWSLGITSIELACGKPPFAEYDPMTIFSMIIDDPAPTLYTNNIRYAPSNSIQDFIEKCLDKNPSTRLSVTDALNHPFLKKAAGPHLLQKYLARRPELNKKAYLMSRSATKKQNLIDEDDEYDNDSWDELDFIETTWNFNEEDIPDGSNSNASTDTATTIKPPHVHTKHLNRRRRSSSNFTSPITPSDQDQQIDEFLNTRVPIDYYLKKKRNPEHSEQEFLTTKEYYY</sequence>
<feature type="compositionally biased region" description="Low complexity" evidence="5">
    <location>
        <begin position="499"/>
        <end position="510"/>
    </location>
</feature>
<evidence type="ECO:0000256" key="4">
    <source>
        <dbReference type="PROSITE-ProRule" id="PRU10141"/>
    </source>
</evidence>
<dbReference type="OrthoDB" id="248923at2759"/>
<dbReference type="GO" id="GO:0005524">
    <property type="term" value="F:ATP binding"/>
    <property type="evidence" value="ECO:0007669"/>
    <property type="project" value="UniProtKB-UniRule"/>
</dbReference>
<accession>A0A8H7QT44</accession>
<evidence type="ECO:0000256" key="2">
    <source>
        <dbReference type="ARBA" id="ARBA00022741"/>
    </source>
</evidence>
<feature type="region of interest" description="Disordered" evidence="5">
    <location>
        <begin position="494"/>
        <end position="543"/>
    </location>
</feature>
<dbReference type="EC" id="2.7.11.1" evidence="1"/>
<dbReference type="EMBL" id="JAEPRC010000417">
    <property type="protein sequence ID" value="KAG2197785.1"/>
    <property type="molecule type" value="Genomic_DNA"/>
</dbReference>
<evidence type="ECO:0000256" key="1">
    <source>
        <dbReference type="ARBA" id="ARBA00012513"/>
    </source>
</evidence>
<reference evidence="7" key="1">
    <citation type="submission" date="2020-12" db="EMBL/GenBank/DDBJ databases">
        <title>Metabolic potential, ecology and presence of endohyphal bacteria is reflected in genomic diversity of Mucoromycotina.</title>
        <authorList>
            <person name="Muszewska A."/>
            <person name="Okrasinska A."/>
            <person name="Steczkiewicz K."/>
            <person name="Drgas O."/>
            <person name="Orlowska M."/>
            <person name="Perlinska-Lenart U."/>
            <person name="Aleksandrzak-Piekarczyk T."/>
            <person name="Szatraj K."/>
            <person name="Zielenkiewicz U."/>
            <person name="Pilsyk S."/>
            <person name="Malc E."/>
            <person name="Mieczkowski P."/>
            <person name="Kruszewska J.S."/>
            <person name="Biernat P."/>
            <person name="Pawlowska J."/>
        </authorList>
    </citation>
    <scope>NUCLEOTIDE SEQUENCE</scope>
    <source>
        <strain evidence="7">CBS 226.32</strain>
    </source>
</reference>
<dbReference type="Proteomes" id="UP000650833">
    <property type="component" value="Unassembled WGS sequence"/>
</dbReference>
<dbReference type="GO" id="GO:0004674">
    <property type="term" value="F:protein serine/threonine kinase activity"/>
    <property type="evidence" value="ECO:0007669"/>
    <property type="project" value="UniProtKB-EC"/>
</dbReference>
<keyword evidence="8" id="KW-1185">Reference proteome</keyword>
<feature type="domain" description="Protein kinase" evidence="6">
    <location>
        <begin position="113"/>
        <end position="430"/>
    </location>
</feature>
<keyword evidence="3 4" id="KW-0067">ATP-binding</keyword>
<dbReference type="Pfam" id="PF00069">
    <property type="entry name" value="Pkinase"/>
    <property type="match status" value="2"/>
</dbReference>
<evidence type="ECO:0000259" key="6">
    <source>
        <dbReference type="PROSITE" id="PS50011"/>
    </source>
</evidence>
<keyword evidence="2 4" id="KW-0547">Nucleotide-binding</keyword>
<dbReference type="SMART" id="SM00220">
    <property type="entry name" value="S_TKc"/>
    <property type="match status" value="1"/>
</dbReference>
<dbReference type="SUPFAM" id="SSF56112">
    <property type="entry name" value="Protein kinase-like (PK-like)"/>
    <property type="match status" value="1"/>
</dbReference>
<comment type="caution">
    <text evidence="7">The sequence shown here is derived from an EMBL/GenBank/DDBJ whole genome shotgun (WGS) entry which is preliminary data.</text>
</comment>
<dbReference type="AlphaFoldDB" id="A0A8H7QT44"/>
<protein>
    <recommendedName>
        <fullName evidence="1">non-specific serine/threonine protein kinase</fullName>
        <ecNumber evidence="1">2.7.11.1</ecNumber>
    </recommendedName>
</protein>
<dbReference type="InterPro" id="IPR017441">
    <property type="entry name" value="Protein_kinase_ATP_BS"/>
</dbReference>
<dbReference type="InterPro" id="IPR008271">
    <property type="entry name" value="Ser/Thr_kinase_AS"/>
</dbReference>
<evidence type="ECO:0000256" key="5">
    <source>
        <dbReference type="SAM" id="MobiDB-lite"/>
    </source>
</evidence>
<dbReference type="InterPro" id="IPR050629">
    <property type="entry name" value="STE20/SPS1-PAK"/>
</dbReference>
<feature type="binding site" evidence="4">
    <location>
        <position position="142"/>
    </location>
    <ligand>
        <name>ATP</name>
        <dbReference type="ChEBI" id="CHEBI:30616"/>
    </ligand>
</feature>
<feature type="compositionally biased region" description="Polar residues" evidence="5">
    <location>
        <begin position="530"/>
        <end position="541"/>
    </location>
</feature>
<dbReference type="InterPro" id="IPR000719">
    <property type="entry name" value="Prot_kinase_dom"/>
</dbReference>
<proteinExistence type="predicted"/>
<name>A0A8H7QT44_9FUNG</name>
<evidence type="ECO:0000313" key="8">
    <source>
        <dbReference type="Proteomes" id="UP000650833"/>
    </source>
</evidence>
<evidence type="ECO:0000313" key="7">
    <source>
        <dbReference type="EMBL" id="KAG2197785.1"/>
    </source>
</evidence>
<dbReference type="PROSITE" id="PS00108">
    <property type="entry name" value="PROTEIN_KINASE_ST"/>
    <property type="match status" value="1"/>
</dbReference>
<dbReference type="InterPro" id="IPR011009">
    <property type="entry name" value="Kinase-like_dom_sf"/>
</dbReference>
<evidence type="ECO:0000256" key="3">
    <source>
        <dbReference type="ARBA" id="ARBA00022840"/>
    </source>
</evidence>
<gene>
    <name evidence="7" type="ORF">INT46_006425</name>
</gene>